<keyword evidence="3" id="KW-0808">Transferase</keyword>
<keyword evidence="4 9" id="KW-0547">Nucleotide-binding</keyword>
<evidence type="ECO:0000256" key="9">
    <source>
        <dbReference type="PROSITE-ProRule" id="PRU10141"/>
    </source>
</evidence>
<dbReference type="PROSITE" id="PS50011">
    <property type="entry name" value="PROTEIN_KINASE_DOM"/>
    <property type="match status" value="1"/>
</dbReference>
<dbReference type="PANTHER" id="PTHR43895:SF32">
    <property type="entry name" value="SERINE_THREONINE-PROTEIN KINASE CHK1"/>
    <property type="match status" value="1"/>
</dbReference>
<evidence type="ECO:0000256" key="1">
    <source>
        <dbReference type="ARBA" id="ARBA00012513"/>
    </source>
</evidence>
<keyword evidence="2" id="KW-0723">Serine/threonine-protein kinase</keyword>
<dbReference type="Proteomes" id="UP001235343">
    <property type="component" value="Unassembled WGS sequence"/>
</dbReference>
<dbReference type="InterPro" id="IPR017441">
    <property type="entry name" value="Protein_kinase_ATP_BS"/>
</dbReference>
<protein>
    <recommendedName>
        <fullName evidence="1">non-specific serine/threonine protein kinase</fullName>
        <ecNumber evidence="1">2.7.11.1</ecNumber>
    </recommendedName>
</protein>
<evidence type="ECO:0000256" key="5">
    <source>
        <dbReference type="ARBA" id="ARBA00022777"/>
    </source>
</evidence>
<reference evidence="11 12" key="1">
    <citation type="submission" date="2023-06" db="EMBL/GenBank/DDBJ databases">
        <title>Aquibacillus rhizosphaerae LR5S19.</title>
        <authorList>
            <person name="Sun J.-Q."/>
        </authorList>
    </citation>
    <scope>NUCLEOTIDE SEQUENCE [LARGE SCALE GENOMIC DNA]</scope>
    <source>
        <strain evidence="11 12">LR5S19</strain>
    </source>
</reference>
<accession>A0ABT7LBD6</accession>
<dbReference type="Gene3D" id="1.10.510.10">
    <property type="entry name" value="Transferase(Phosphotransferase) domain 1"/>
    <property type="match status" value="1"/>
</dbReference>
<dbReference type="PANTHER" id="PTHR43895">
    <property type="entry name" value="CALCIUM/CALMODULIN-DEPENDENT PROTEIN KINASE KINASE-RELATED"/>
    <property type="match status" value="1"/>
</dbReference>
<dbReference type="SUPFAM" id="SSF56112">
    <property type="entry name" value="Protein kinase-like (PK-like)"/>
    <property type="match status" value="1"/>
</dbReference>
<evidence type="ECO:0000256" key="4">
    <source>
        <dbReference type="ARBA" id="ARBA00022741"/>
    </source>
</evidence>
<keyword evidence="12" id="KW-1185">Reference proteome</keyword>
<sequence length="266" mass="31368">MKAYKRLKRGYRLLTDRRYKQGDLLAGKYLVKSALGMGSYGMTYLCINLERQQLCVIKQMTKSKKQKVIREQYNHETQILEHLNHPNIPTFFEQFIFEKNYFFSMEYIKGRNLEDVLFADKFSFTERGSLVLVRDLLNIVAYVHSMGIIHGDIRIPNVILQNDKPYIIDFGLAELFENPTETSKRDQKEKIDLLREDYFDIGDLLLFLLYSNYGTNVKKGRSWTEELTLHPQTTYFLKRLLNIREPYTHTLAAINDVNRAIVCLKD</sequence>
<name>A0ABT7LBD6_9BACI</name>
<dbReference type="InterPro" id="IPR000719">
    <property type="entry name" value="Prot_kinase_dom"/>
</dbReference>
<dbReference type="EMBL" id="JASTZU010000063">
    <property type="protein sequence ID" value="MDL4843181.1"/>
    <property type="molecule type" value="Genomic_DNA"/>
</dbReference>
<evidence type="ECO:0000256" key="2">
    <source>
        <dbReference type="ARBA" id="ARBA00022527"/>
    </source>
</evidence>
<evidence type="ECO:0000256" key="7">
    <source>
        <dbReference type="ARBA" id="ARBA00047899"/>
    </source>
</evidence>
<evidence type="ECO:0000313" key="12">
    <source>
        <dbReference type="Proteomes" id="UP001235343"/>
    </source>
</evidence>
<evidence type="ECO:0000313" key="11">
    <source>
        <dbReference type="EMBL" id="MDL4843181.1"/>
    </source>
</evidence>
<gene>
    <name evidence="11" type="ORF">QQS35_22340</name>
</gene>
<proteinExistence type="predicted"/>
<comment type="caution">
    <text evidence="11">The sequence shown here is derived from an EMBL/GenBank/DDBJ whole genome shotgun (WGS) entry which is preliminary data.</text>
</comment>
<organism evidence="11 12">
    <name type="scientific">Aquibacillus rhizosphaerae</name>
    <dbReference type="NCBI Taxonomy" id="3051431"/>
    <lineage>
        <taxon>Bacteria</taxon>
        <taxon>Bacillati</taxon>
        <taxon>Bacillota</taxon>
        <taxon>Bacilli</taxon>
        <taxon>Bacillales</taxon>
        <taxon>Bacillaceae</taxon>
        <taxon>Aquibacillus</taxon>
    </lineage>
</organism>
<comment type="catalytic activity">
    <reaction evidence="7">
        <text>L-threonyl-[protein] + ATP = O-phospho-L-threonyl-[protein] + ADP + H(+)</text>
        <dbReference type="Rhea" id="RHEA:46608"/>
        <dbReference type="Rhea" id="RHEA-COMP:11060"/>
        <dbReference type="Rhea" id="RHEA-COMP:11605"/>
        <dbReference type="ChEBI" id="CHEBI:15378"/>
        <dbReference type="ChEBI" id="CHEBI:30013"/>
        <dbReference type="ChEBI" id="CHEBI:30616"/>
        <dbReference type="ChEBI" id="CHEBI:61977"/>
        <dbReference type="ChEBI" id="CHEBI:456216"/>
        <dbReference type="EC" id="2.7.11.1"/>
    </reaction>
</comment>
<feature type="domain" description="Protein kinase" evidence="10">
    <location>
        <begin position="29"/>
        <end position="266"/>
    </location>
</feature>
<feature type="binding site" evidence="9">
    <location>
        <position position="58"/>
    </location>
    <ligand>
        <name>ATP</name>
        <dbReference type="ChEBI" id="CHEBI:30616"/>
    </ligand>
</feature>
<dbReference type="RefSeq" id="WP_285934478.1">
    <property type="nucleotide sequence ID" value="NZ_JASTZU010000063.1"/>
</dbReference>
<comment type="catalytic activity">
    <reaction evidence="8">
        <text>L-seryl-[protein] + ATP = O-phospho-L-seryl-[protein] + ADP + H(+)</text>
        <dbReference type="Rhea" id="RHEA:17989"/>
        <dbReference type="Rhea" id="RHEA-COMP:9863"/>
        <dbReference type="Rhea" id="RHEA-COMP:11604"/>
        <dbReference type="ChEBI" id="CHEBI:15378"/>
        <dbReference type="ChEBI" id="CHEBI:29999"/>
        <dbReference type="ChEBI" id="CHEBI:30616"/>
        <dbReference type="ChEBI" id="CHEBI:83421"/>
        <dbReference type="ChEBI" id="CHEBI:456216"/>
        <dbReference type="EC" id="2.7.11.1"/>
    </reaction>
</comment>
<keyword evidence="6 9" id="KW-0067">ATP-binding</keyword>
<evidence type="ECO:0000256" key="6">
    <source>
        <dbReference type="ARBA" id="ARBA00022840"/>
    </source>
</evidence>
<dbReference type="GO" id="GO:0016301">
    <property type="term" value="F:kinase activity"/>
    <property type="evidence" value="ECO:0007669"/>
    <property type="project" value="UniProtKB-KW"/>
</dbReference>
<evidence type="ECO:0000259" key="10">
    <source>
        <dbReference type="PROSITE" id="PS50011"/>
    </source>
</evidence>
<dbReference type="Pfam" id="PF00069">
    <property type="entry name" value="Pkinase"/>
    <property type="match status" value="1"/>
</dbReference>
<evidence type="ECO:0000256" key="3">
    <source>
        <dbReference type="ARBA" id="ARBA00022679"/>
    </source>
</evidence>
<dbReference type="PROSITE" id="PS00107">
    <property type="entry name" value="PROTEIN_KINASE_ATP"/>
    <property type="match status" value="1"/>
</dbReference>
<evidence type="ECO:0000256" key="8">
    <source>
        <dbReference type="ARBA" id="ARBA00048679"/>
    </source>
</evidence>
<dbReference type="InterPro" id="IPR011009">
    <property type="entry name" value="Kinase-like_dom_sf"/>
</dbReference>
<keyword evidence="5 11" id="KW-0418">Kinase</keyword>
<dbReference type="EC" id="2.7.11.1" evidence="1"/>